<comment type="function">
    <text evidence="6">3'-to-5' exoribonuclease specific for small oligoribonucleotides.</text>
</comment>
<gene>
    <name evidence="6" type="primary">orn</name>
    <name evidence="7" type="ORF">DN745_18810</name>
</gene>
<dbReference type="InterPro" id="IPR022894">
    <property type="entry name" value="Oligoribonuclease"/>
</dbReference>
<dbReference type="FunFam" id="3.30.420.10:FF:000003">
    <property type="entry name" value="Oligoribonuclease"/>
    <property type="match status" value="1"/>
</dbReference>
<keyword evidence="8" id="KW-1185">Reference proteome</keyword>
<comment type="similarity">
    <text evidence="1 6">Belongs to the oligoribonuclease family.</text>
</comment>
<dbReference type="Pfam" id="PF00929">
    <property type="entry name" value="RNase_T"/>
    <property type="match status" value="1"/>
</dbReference>
<dbReference type="SMART" id="SM00479">
    <property type="entry name" value="EXOIII"/>
    <property type="match status" value="1"/>
</dbReference>
<dbReference type="CDD" id="cd06135">
    <property type="entry name" value="Orn"/>
    <property type="match status" value="1"/>
</dbReference>
<dbReference type="Gene3D" id="3.30.420.10">
    <property type="entry name" value="Ribonuclease H-like superfamily/Ribonuclease H"/>
    <property type="match status" value="1"/>
</dbReference>
<protein>
    <recommendedName>
        <fullName evidence="5 6">Oligoribonuclease</fullName>
        <ecNumber evidence="6">3.1.-.-</ecNumber>
    </recommendedName>
</protein>
<dbReference type="GO" id="GO:0005737">
    <property type="term" value="C:cytoplasm"/>
    <property type="evidence" value="ECO:0007669"/>
    <property type="project" value="UniProtKB-SubCell"/>
</dbReference>
<dbReference type="NCBIfam" id="NF003765">
    <property type="entry name" value="PRK05359.1"/>
    <property type="match status" value="1"/>
</dbReference>
<organism evidence="7 8">
    <name type="scientific">Bradymonas sediminis</name>
    <dbReference type="NCBI Taxonomy" id="1548548"/>
    <lineage>
        <taxon>Bacteria</taxon>
        <taxon>Deltaproteobacteria</taxon>
        <taxon>Bradymonadales</taxon>
        <taxon>Bradymonadaceae</taxon>
        <taxon>Bradymonas</taxon>
    </lineage>
</organism>
<dbReference type="RefSeq" id="WP_111337389.1">
    <property type="nucleotide sequence ID" value="NZ_CP030032.1"/>
</dbReference>
<dbReference type="PANTHER" id="PTHR11046:SF0">
    <property type="entry name" value="OLIGORIBONUCLEASE, MITOCHONDRIAL"/>
    <property type="match status" value="1"/>
</dbReference>
<evidence type="ECO:0000256" key="1">
    <source>
        <dbReference type="ARBA" id="ARBA00009921"/>
    </source>
</evidence>
<sequence length="182" mass="21367">MARRENLVWIDLEMTGLDPEEDAIIEIATIVTDSQLNIIEEGPCLVISQPKSQLDTMDEWNRTHHGDSGLIDRVLASEISCLDAELRTLEFLQRHTEEGRAPLCGNTIGQDRRFLYKYMPQLSSWLHYRNVDVSSIKELVARWYPEEMRAPVKRSNHRALDDIRGSIEELRWYRDYIFVEQY</sequence>
<feature type="active site" evidence="6">
    <location>
        <position position="128"/>
    </location>
</feature>
<evidence type="ECO:0000256" key="2">
    <source>
        <dbReference type="ARBA" id="ARBA00022722"/>
    </source>
</evidence>
<evidence type="ECO:0000256" key="5">
    <source>
        <dbReference type="ARBA" id="ARBA00070964"/>
    </source>
</evidence>
<comment type="subcellular location">
    <subcellularLocation>
        <location evidence="6">Cytoplasm</location>
    </subcellularLocation>
</comment>
<dbReference type="GO" id="GO:0003676">
    <property type="term" value="F:nucleic acid binding"/>
    <property type="evidence" value="ECO:0007669"/>
    <property type="project" value="InterPro"/>
</dbReference>
<dbReference type="InterPro" id="IPR012337">
    <property type="entry name" value="RNaseH-like_sf"/>
</dbReference>
<dbReference type="InterPro" id="IPR013520">
    <property type="entry name" value="Ribonucl_H"/>
</dbReference>
<dbReference type="GO" id="GO:0000175">
    <property type="term" value="F:3'-5'-RNA exonuclease activity"/>
    <property type="evidence" value="ECO:0007669"/>
    <property type="project" value="InterPro"/>
</dbReference>
<dbReference type="Proteomes" id="UP000249799">
    <property type="component" value="Chromosome"/>
</dbReference>
<dbReference type="HAMAP" id="MF_00045">
    <property type="entry name" value="Oligoribonuclease"/>
    <property type="match status" value="1"/>
</dbReference>
<proteinExistence type="inferred from homology"/>
<keyword evidence="6" id="KW-0963">Cytoplasm</keyword>
<evidence type="ECO:0000313" key="8">
    <source>
        <dbReference type="Proteomes" id="UP000249799"/>
    </source>
</evidence>
<dbReference type="KEGG" id="bsed:DN745_18810"/>
<keyword evidence="2 6" id="KW-0540">Nuclease</keyword>
<evidence type="ECO:0000256" key="4">
    <source>
        <dbReference type="ARBA" id="ARBA00022839"/>
    </source>
</evidence>
<evidence type="ECO:0000313" key="7">
    <source>
        <dbReference type="EMBL" id="AWV91267.1"/>
    </source>
</evidence>
<reference evidence="7 8" key="1">
    <citation type="submission" date="2018-06" db="EMBL/GenBank/DDBJ databases">
        <title>Lujinxingia sediminis gen. nov. sp. nov., a new facultative anaerobic member of the class Deltaproteobacteria, and proposal of Lujinxingaceae fam. nov.</title>
        <authorList>
            <person name="Guo L.-Y."/>
            <person name="Li C.-M."/>
            <person name="Wang S."/>
            <person name="Du Z.-J."/>
        </authorList>
    </citation>
    <scope>NUCLEOTIDE SEQUENCE [LARGE SCALE GENOMIC DNA]</scope>
    <source>
        <strain evidence="7 8">FA350</strain>
    </source>
</reference>
<evidence type="ECO:0000256" key="3">
    <source>
        <dbReference type="ARBA" id="ARBA00022801"/>
    </source>
</evidence>
<evidence type="ECO:0000256" key="6">
    <source>
        <dbReference type="HAMAP-Rule" id="MF_00045"/>
    </source>
</evidence>
<dbReference type="PANTHER" id="PTHR11046">
    <property type="entry name" value="OLIGORIBONUCLEASE, MITOCHONDRIAL"/>
    <property type="match status" value="1"/>
</dbReference>
<accession>A0A2Z4FQG2</accession>
<name>A0A2Z4FQG2_9DELT</name>
<keyword evidence="3 6" id="KW-0378">Hydrolase</keyword>
<keyword evidence="4 6" id="KW-0269">Exonuclease</keyword>
<dbReference type="EMBL" id="CP030032">
    <property type="protein sequence ID" value="AWV91267.1"/>
    <property type="molecule type" value="Genomic_DNA"/>
</dbReference>
<dbReference type="SUPFAM" id="SSF53098">
    <property type="entry name" value="Ribonuclease H-like"/>
    <property type="match status" value="1"/>
</dbReference>
<dbReference type="AlphaFoldDB" id="A0A2Z4FQG2"/>
<dbReference type="InterPro" id="IPR036397">
    <property type="entry name" value="RNaseH_sf"/>
</dbReference>
<dbReference type="OrthoDB" id="9801329at2"/>
<dbReference type="EC" id="3.1.-.-" evidence="6"/>